<dbReference type="RefSeq" id="WP_343063348.1">
    <property type="nucleotide sequence ID" value="NZ_JACHFM010000003.1"/>
</dbReference>
<dbReference type="InterPro" id="IPR050312">
    <property type="entry name" value="IolE/XylAMocC-like"/>
</dbReference>
<proteinExistence type="predicted"/>
<dbReference type="GO" id="GO:0016853">
    <property type="term" value="F:isomerase activity"/>
    <property type="evidence" value="ECO:0007669"/>
    <property type="project" value="UniProtKB-KW"/>
</dbReference>
<comment type="caution">
    <text evidence="2">The sequence shown here is derived from an EMBL/GenBank/DDBJ whole genome shotgun (WGS) entry which is preliminary data.</text>
</comment>
<keyword evidence="2" id="KW-0413">Isomerase</keyword>
<name>A0A840SRU2_9RHOB</name>
<gene>
    <name evidence="2" type="ORF">HNP73_003215</name>
</gene>
<dbReference type="Proteomes" id="UP000549457">
    <property type="component" value="Unassembled WGS sequence"/>
</dbReference>
<sequence length="271" mass="28635">MPSTPPRFALNHMTAPRLAPDAFFALAGALGLDAVEIRNDLEGNAILDGTPPARIRGLASDAGVRILSINALQRFDDWRAERANQAVALADYAAACGAEALVLVPTNDGSRPDRLQAALEGLRAILKGRGLRGLVEPLGFESCSLRLKSEAAAAIRAIGGADTFGLVHDTFHHHLAGESELFPELTALVHISGVDNPDLAVADMRDPDRVLVTAADRLGNVVQIRSLRQAGFDGYLSFEPFAVEIQALDDPKAALAASMALVRESTSTSTA</sequence>
<dbReference type="SUPFAM" id="SSF51658">
    <property type="entry name" value="Xylose isomerase-like"/>
    <property type="match status" value="1"/>
</dbReference>
<dbReference type="EMBL" id="JACHFM010000003">
    <property type="protein sequence ID" value="MBB5223268.1"/>
    <property type="molecule type" value="Genomic_DNA"/>
</dbReference>
<dbReference type="InterPro" id="IPR014621">
    <property type="entry name" value="UCP036778_sugar_epimerase"/>
</dbReference>
<dbReference type="Pfam" id="PF01261">
    <property type="entry name" value="AP_endonuc_2"/>
    <property type="match status" value="1"/>
</dbReference>
<dbReference type="PIRSF" id="PIRSF036778">
    <property type="entry name" value="UCP036778"/>
    <property type="match status" value="1"/>
</dbReference>
<dbReference type="InterPro" id="IPR013022">
    <property type="entry name" value="Xyl_isomerase-like_TIM-brl"/>
</dbReference>
<dbReference type="AlphaFoldDB" id="A0A840SRU2"/>
<feature type="domain" description="Xylose isomerase-like TIM barrel" evidence="1">
    <location>
        <begin position="24"/>
        <end position="263"/>
    </location>
</feature>
<evidence type="ECO:0000259" key="1">
    <source>
        <dbReference type="Pfam" id="PF01261"/>
    </source>
</evidence>
<dbReference type="PANTHER" id="PTHR12110:SF48">
    <property type="entry name" value="BLL3656 PROTEIN"/>
    <property type="match status" value="1"/>
</dbReference>
<protein>
    <submittedName>
        <fullName evidence="2">2-keto-myo-inositol isomerase</fullName>
        <ecNumber evidence="2">5.3.99.11</ecNumber>
    </submittedName>
</protein>
<dbReference type="EC" id="5.3.99.11" evidence="2"/>
<keyword evidence="3" id="KW-1185">Reference proteome</keyword>
<reference evidence="2 3" key="1">
    <citation type="submission" date="2020-08" db="EMBL/GenBank/DDBJ databases">
        <title>Genomic Encyclopedia of Type Strains, Phase IV (KMG-IV): sequencing the most valuable type-strain genomes for metagenomic binning, comparative biology and taxonomic classification.</title>
        <authorList>
            <person name="Goeker M."/>
        </authorList>
    </citation>
    <scope>NUCLEOTIDE SEQUENCE [LARGE SCALE GENOMIC DNA]</scope>
    <source>
        <strain evidence="2 3">DSM 101730</strain>
    </source>
</reference>
<accession>A0A840SRU2</accession>
<dbReference type="InterPro" id="IPR036237">
    <property type="entry name" value="Xyl_isomerase-like_sf"/>
</dbReference>
<evidence type="ECO:0000313" key="2">
    <source>
        <dbReference type="EMBL" id="MBB5223268.1"/>
    </source>
</evidence>
<organism evidence="2 3">
    <name type="scientific">Amaricoccus macauensis</name>
    <dbReference type="NCBI Taxonomy" id="57001"/>
    <lineage>
        <taxon>Bacteria</taxon>
        <taxon>Pseudomonadati</taxon>
        <taxon>Pseudomonadota</taxon>
        <taxon>Alphaproteobacteria</taxon>
        <taxon>Rhodobacterales</taxon>
        <taxon>Paracoccaceae</taxon>
        <taxon>Amaricoccus</taxon>
    </lineage>
</organism>
<dbReference type="PANTHER" id="PTHR12110">
    <property type="entry name" value="HYDROXYPYRUVATE ISOMERASE"/>
    <property type="match status" value="1"/>
</dbReference>
<evidence type="ECO:0000313" key="3">
    <source>
        <dbReference type="Proteomes" id="UP000549457"/>
    </source>
</evidence>
<dbReference type="Gene3D" id="3.20.20.150">
    <property type="entry name" value="Divalent-metal-dependent TIM barrel enzymes"/>
    <property type="match status" value="1"/>
</dbReference>